<organism evidence="2 3">
    <name type="scientific">Candidatus Campbellbacteria bacterium RIFOXYC2_FULL_35_25</name>
    <dbReference type="NCBI Taxonomy" id="1797582"/>
    <lineage>
        <taxon>Bacteria</taxon>
        <taxon>Candidatus Campbelliibacteriota</taxon>
    </lineage>
</organism>
<evidence type="ECO:0000313" key="3">
    <source>
        <dbReference type="Proteomes" id="UP000179003"/>
    </source>
</evidence>
<protein>
    <submittedName>
        <fullName evidence="2">Uncharacterized protein</fullName>
    </submittedName>
</protein>
<gene>
    <name evidence="2" type="ORF">A2442_02315</name>
</gene>
<sequence>MKKLESFFCDYSWLLKSGIWILIVVWAAQFSFVIKKGYEAEKNRPARNVEIEQKMDPVLHSLAREIIAKAKSKGEAYGPKEYFEDFKTIEEKKYEIGRGYQYEPPFFRINFTELQDLMRRNVGKGRPYSYDQISKESQKFSEWMKSGGASGEEFRTQVDDMSGEEKVSIIVGWASRCYFRGIFLVALLFVVRMANRKGILETILADKAKFFLAILLWPFFLNKYPHNVVKEILVEAELRRIGKTFRRLTFQEKETIIKVAGSKNFWQWIGSFRSANICFFQRSFATALVFTIVLHCFVPLAQAGSDETRVTRAGPEISSSFSVGFSSEDEGSAKQHINLEIPKEIACWDNFSGEMAARFCQAVEFFLRVFLSQEVFLRIDHVPLSGSLFAFVFTHSANKLSESSPTKKEKEHVQKNCCFACRWPLFFRSALFGWG</sequence>
<reference evidence="2 3" key="1">
    <citation type="journal article" date="2016" name="Nat. Commun.">
        <title>Thousands of microbial genomes shed light on interconnected biogeochemical processes in an aquifer system.</title>
        <authorList>
            <person name="Anantharaman K."/>
            <person name="Brown C.T."/>
            <person name="Hug L.A."/>
            <person name="Sharon I."/>
            <person name="Castelle C.J."/>
            <person name="Probst A.J."/>
            <person name="Thomas B.C."/>
            <person name="Singh A."/>
            <person name="Wilkins M.J."/>
            <person name="Karaoz U."/>
            <person name="Brodie E.L."/>
            <person name="Williams K.H."/>
            <person name="Hubbard S.S."/>
            <person name="Banfield J.F."/>
        </authorList>
    </citation>
    <scope>NUCLEOTIDE SEQUENCE [LARGE SCALE GENOMIC DNA]</scope>
</reference>
<keyword evidence="1" id="KW-1133">Transmembrane helix</keyword>
<keyword evidence="1" id="KW-0812">Transmembrane</keyword>
<proteinExistence type="predicted"/>
<feature type="transmembrane region" description="Helical" evidence="1">
    <location>
        <begin position="13"/>
        <end position="34"/>
    </location>
</feature>
<accession>A0A1F5EHK5</accession>
<dbReference type="EMBL" id="MFAE01000013">
    <property type="protein sequence ID" value="OGD66843.1"/>
    <property type="molecule type" value="Genomic_DNA"/>
</dbReference>
<feature type="transmembrane region" description="Helical" evidence="1">
    <location>
        <begin position="177"/>
        <end position="194"/>
    </location>
</feature>
<evidence type="ECO:0000313" key="2">
    <source>
        <dbReference type="EMBL" id="OGD66843.1"/>
    </source>
</evidence>
<dbReference type="STRING" id="1797582.A2442_02315"/>
<dbReference type="AlphaFoldDB" id="A0A1F5EHK5"/>
<dbReference type="Proteomes" id="UP000179003">
    <property type="component" value="Unassembled WGS sequence"/>
</dbReference>
<comment type="caution">
    <text evidence="2">The sequence shown here is derived from an EMBL/GenBank/DDBJ whole genome shotgun (WGS) entry which is preliminary data.</text>
</comment>
<evidence type="ECO:0000256" key="1">
    <source>
        <dbReference type="SAM" id="Phobius"/>
    </source>
</evidence>
<name>A0A1F5EHK5_9BACT</name>
<keyword evidence="1" id="KW-0472">Membrane</keyword>